<gene>
    <name evidence="2" type="ORF">BWQ27_21130</name>
</gene>
<dbReference type="EMBL" id="AAKOBS010000031">
    <property type="protein sequence ID" value="ECT8498610.1"/>
    <property type="molecule type" value="Genomic_DNA"/>
</dbReference>
<dbReference type="Proteomes" id="UP000839894">
    <property type="component" value="Unassembled WGS sequence"/>
</dbReference>
<feature type="region of interest" description="Disordered" evidence="1">
    <location>
        <begin position="43"/>
        <end position="65"/>
    </location>
</feature>
<proteinExistence type="predicted"/>
<evidence type="ECO:0000256" key="1">
    <source>
        <dbReference type="SAM" id="MobiDB-lite"/>
    </source>
</evidence>
<sequence>MKAESRGRRRKVFAPGKKFLSEFIYPLRDDKPVLQTALREESLREGHPCCGQNEHTRHGGTAWRPQNAGRFIAGMVKAA</sequence>
<evidence type="ECO:0000313" key="2">
    <source>
        <dbReference type="EMBL" id="ECT8498610.1"/>
    </source>
</evidence>
<dbReference type="AlphaFoldDB" id="A0A602Z579"/>
<protein>
    <submittedName>
        <fullName evidence="2">Uncharacterized protein</fullName>
    </submittedName>
</protein>
<organism evidence="2">
    <name type="scientific">Salmonella enterica subsp. enterica serovar Pensacola</name>
    <dbReference type="NCBI Taxonomy" id="34042"/>
    <lineage>
        <taxon>Bacteria</taxon>
        <taxon>Pseudomonadati</taxon>
        <taxon>Pseudomonadota</taxon>
        <taxon>Gammaproteobacteria</taxon>
        <taxon>Enterobacterales</taxon>
        <taxon>Enterobacteriaceae</taxon>
        <taxon>Salmonella</taxon>
    </lineage>
</organism>
<accession>A0A602Z579</accession>
<comment type="caution">
    <text evidence="2">The sequence shown here is derived from an EMBL/GenBank/DDBJ whole genome shotgun (WGS) entry which is preliminary data.</text>
</comment>
<reference evidence="2" key="1">
    <citation type="submission" date="2018-07" db="EMBL/GenBank/DDBJ databases">
        <authorList>
            <consortium name="PulseNet: The National Subtyping Network for Foodborne Disease Surveillance"/>
            <person name="Tarr C.L."/>
            <person name="Trees E."/>
            <person name="Katz L.S."/>
            <person name="Carleton-Romer H.A."/>
            <person name="Stroika S."/>
            <person name="Kucerova Z."/>
            <person name="Roache K.F."/>
            <person name="Sabol A.L."/>
            <person name="Besser J."/>
            <person name="Gerner-Smidt P."/>
        </authorList>
    </citation>
    <scope>NUCLEOTIDE SEQUENCE [LARGE SCALE GENOMIC DNA]</scope>
    <source>
        <strain evidence="2">PNUSAS006183</strain>
    </source>
</reference>
<name>A0A602Z579_SALET</name>